<sequence>MSSSKIHAPGFESPLEFDVEQDLLGSGTVGEVFKVRLNRTKDPTHFALKRFFTRAGRDDFQNETSILKALEDTRPTYYFLWHMETFTISSCTQPPPRSPADLVTWLVAQMQGICDAIRYIHHHVLGKGNGQTKRVGFHHDLKPANILLFVSNQPNSAIWKLSDFGSGAVKYLDLSSTEILYNRKASTGDPVYSAPEFVADGKVSQPKDIWSLGCIFLEVLVWALTLEPEAVTRFREARTKFSTDSPDKEPIYWCQDSEGRVYMNPAVMSEFEVLQAQSTEIVYKSILAMVGRMLELSPNDRPEASALFLTPMEMTFTLKFLKRLSLYDQVQPYRLHGFPELSDEQQTNCVYENIECTNVQDIRNIQDGSSIPHLSQAGFEFFSAPSKCSLSATVFESDAADANAIVNDYIQETMELVKSRLCATSVVTIDWRFRRDDNMSFPYRLEGGDVRKQAISIATTTHCDFSSLGGLERLRMHLNLDELAAVEMGDVTATIVNVWRPLKTVTSAPLVLADRRTVLKDDLIEADQVMRDKVNKTAYVYYHPDQRWYWLSNQRPDEIIMFPTWAAESDDGHADCSPHAAAYLYQPNKALPPRESVEIRMVVLSRSMD</sequence>
<protein>
    <submittedName>
        <fullName evidence="1">Uncharacterized protein</fullName>
    </submittedName>
</protein>
<proteinExistence type="predicted"/>
<reference evidence="1" key="1">
    <citation type="submission" date="2022-12" db="EMBL/GenBank/DDBJ databases">
        <title>Genome Sequence of Lasiodiplodia mahajangana.</title>
        <authorList>
            <person name="Buettner E."/>
        </authorList>
    </citation>
    <scope>NUCLEOTIDE SEQUENCE</scope>
    <source>
        <strain evidence="1">VT137</strain>
    </source>
</reference>
<name>A0ACC2JXR4_9PEZI</name>
<accession>A0ACC2JXR4</accession>
<evidence type="ECO:0000313" key="2">
    <source>
        <dbReference type="Proteomes" id="UP001153332"/>
    </source>
</evidence>
<dbReference type="Proteomes" id="UP001153332">
    <property type="component" value="Unassembled WGS sequence"/>
</dbReference>
<evidence type="ECO:0000313" key="1">
    <source>
        <dbReference type="EMBL" id="KAJ8132087.1"/>
    </source>
</evidence>
<organism evidence="1 2">
    <name type="scientific">Lasiodiplodia mahajangana</name>
    <dbReference type="NCBI Taxonomy" id="1108764"/>
    <lineage>
        <taxon>Eukaryota</taxon>
        <taxon>Fungi</taxon>
        <taxon>Dikarya</taxon>
        <taxon>Ascomycota</taxon>
        <taxon>Pezizomycotina</taxon>
        <taxon>Dothideomycetes</taxon>
        <taxon>Dothideomycetes incertae sedis</taxon>
        <taxon>Botryosphaeriales</taxon>
        <taxon>Botryosphaeriaceae</taxon>
        <taxon>Lasiodiplodia</taxon>
    </lineage>
</organism>
<gene>
    <name evidence="1" type="ORF">O1611_g1535</name>
</gene>
<dbReference type="EMBL" id="JAPUUL010000182">
    <property type="protein sequence ID" value="KAJ8132087.1"/>
    <property type="molecule type" value="Genomic_DNA"/>
</dbReference>
<comment type="caution">
    <text evidence="1">The sequence shown here is derived from an EMBL/GenBank/DDBJ whole genome shotgun (WGS) entry which is preliminary data.</text>
</comment>
<keyword evidence="2" id="KW-1185">Reference proteome</keyword>